<proteinExistence type="predicted"/>
<evidence type="ECO:0000256" key="1">
    <source>
        <dbReference type="SAM" id="MobiDB-lite"/>
    </source>
</evidence>
<protein>
    <submittedName>
        <fullName evidence="2">Uncharacterized protein</fullName>
    </submittedName>
</protein>
<evidence type="ECO:0000313" key="2">
    <source>
        <dbReference type="EMBL" id="DAE20804.1"/>
    </source>
</evidence>
<sequence>MLVKIMGAAATGGAEEGDVGQTARAALDRADLGRDPEAGLADVVSDRDAAEGRVAGGSHVGENILLDVLRALLHGGRDLRAAHGRAAYDRGSERLQLARIDAKGHASSFTFQRQAVACVFSLCGEMSRKRRPLSSGLADSVTSTTSPARRPGVPYGKCTYKDQTNETAPMAWAALPSVCSLARPPLVCTLQLPSYTFSLPVFGSPVSGSVVVSPWRVTTHWSVMRLSAIWRSFGRAPMRGAMLGMSTSSVVVGVVRQRDDHWFRSDDRRGKIAADTFQQHVPFLVEDGDLAATARAVDAGLHVTVVDLQHGAAHALRVERLACDGGGFHLDDGLQISLVPAPFVQHWDAVADHHFGAAEPFPDLLAFGAVEGDVAAEFNRDIVDLRPSHGITSR</sequence>
<dbReference type="EMBL" id="BK015701">
    <property type="protein sequence ID" value="DAE20804.1"/>
    <property type="molecule type" value="Genomic_DNA"/>
</dbReference>
<name>A0A8S5QQB0_9CAUD</name>
<reference evidence="2" key="1">
    <citation type="journal article" date="2021" name="Proc. Natl. Acad. Sci. U.S.A.">
        <title>A Catalog of Tens of Thousands of Viruses from Human Metagenomes Reveals Hidden Associations with Chronic Diseases.</title>
        <authorList>
            <person name="Tisza M.J."/>
            <person name="Buck C.B."/>
        </authorList>
    </citation>
    <scope>NUCLEOTIDE SEQUENCE</scope>
    <source>
        <strain evidence="2">CtB9E3</strain>
    </source>
</reference>
<accession>A0A8S5QQB0</accession>
<organism evidence="2">
    <name type="scientific">Siphoviridae sp. ctB9E3</name>
    <dbReference type="NCBI Taxonomy" id="2826187"/>
    <lineage>
        <taxon>Viruses</taxon>
        <taxon>Duplodnaviria</taxon>
        <taxon>Heunggongvirae</taxon>
        <taxon>Uroviricota</taxon>
        <taxon>Caudoviricetes</taxon>
    </lineage>
</organism>
<feature type="region of interest" description="Disordered" evidence="1">
    <location>
        <begin position="134"/>
        <end position="155"/>
    </location>
</feature>